<dbReference type="SUPFAM" id="SSF56112">
    <property type="entry name" value="Protein kinase-like (PK-like)"/>
    <property type="match status" value="1"/>
</dbReference>
<dbReference type="GO" id="GO:0004674">
    <property type="term" value="F:protein serine/threonine kinase activity"/>
    <property type="evidence" value="ECO:0007669"/>
    <property type="project" value="UniProtKB-KW"/>
</dbReference>
<evidence type="ECO:0000259" key="9">
    <source>
        <dbReference type="PROSITE" id="PS50011"/>
    </source>
</evidence>
<reference evidence="10 11" key="1">
    <citation type="submission" date="2023-10" db="EMBL/GenBank/DDBJ databases">
        <title>Chromosome-scale genome assembly provides insights into flower coloration mechanisms of Canna indica.</title>
        <authorList>
            <person name="Li C."/>
        </authorList>
    </citation>
    <scope>NUCLEOTIDE SEQUENCE [LARGE SCALE GENOMIC DNA]</scope>
    <source>
        <tissue evidence="10">Flower</tissue>
    </source>
</reference>
<dbReference type="FunFam" id="3.30.200.20:FF:000075">
    <property type="entry name" value="Probable serine/threonine-protein kinase WNK1"/>
    <property type="match status" value="1"/>
</dbReference>
<dbReference type="Pfam" id="PF00069">
    <property type="entry name" value="Pkinase"/>
    <property type="match status" value="1"/>
</dbReference>
<dbReference type="PROSITE" id="PS50011">
    <property type="entry name" value="PROTEIN_KINASE_DOM"/>
    <property type="match status" value="1"/>
</dbReference>
<comment type="catalytic activity">
    <reaction evidence="8">
        <text>L-seryl-[protein] + ATP = O-phospho-L-seryl-[protein] + ADP + H(+)</text>
        <dbReference type="Rhea" id="RHEA:17989"/>
        <dbReference type="Rhea" id="RHEA-COMP:9863"/>
        <dbReference type="Rhea" id="RHEA-COMP:11604"/>
        <dbReference type="ChEBI" id="CHEBI:15378"/>
        <dbReference type="ChEBI" id="CHEBI:29999"/>
        <dbReference type="ChEBI" id="CHEBI:30616"/>
        <dbReference type="ChEBI" id="CHEBI:83421"/>
        <dbReference type="ChEBI" id="CHEBI:456216"/>
        <dbReference type="EC" id="2.7.11.1"/>
    </reaction>
</comment>
<organism evidence="10 11">
    <name type="scientific">Canna indica</name>
    <name type="common">Indian-shot</name>
    <dbReference type="NCBI Taxonomy" id="4628"/>
    <lineage>
        <taxon>Eukaryota</taxon>
        <taxon>Viridiplantae</taxon>
        <taxon>Streptophyta</taxon>
        <taxon>Embryophyta</taxon>
        <taxon>Tracheophyta</taxon>
        <taxon>Spermatophyta</taxon>
        <taxon>Magnoliopsida</taxon>
        <taxon>Liliopsida</taxon>
        <taxon>Zingiberales</taxon>
        <taxon>Cannaceae</taxon>
        <taxon>Canna</taxon>
    </lineage>
</organism>
<evidence type="ECO:0000313" key="11">
    <source>
        <dbReference type="Proteomes" id="UP001327560"/>
    </source>
</evidence>
<keyword evidence="11" id="KW-1185">Reference proteome</keyword>
<dbReference type="InterPro" id="IPR050588">
    <property type="entry name" value="WNK_Ser-Thr_kinase"/>
</dbReference>
<evidence type="ECO:0000256" key="5">
    <source>
        <dbReference type="ARBA" id="ARBA00022777"/>
    </source>
</evidence>
<proteinExistence type="predicted"/>
<protein>
    <recommendedName>
        <fullName evidence="1">non-specific serine/threonine protein kinase</fullName>
        <ecNumber evidence="1">2.7.11.1</ecNumber>
    </recommendedName>
</protein>
<dbReference type="GO" id="GO:0005524">
    <property type="term" value="F:ATP binding"/>
    <property type="evidence" value="ECO:0007669"/>
    <property type="project" value="UniProtKB-KW"/>
</dbReference>
<feature type="domain" description="Protein kinase" evidence="9">
    <location>
        <begin position="26"/>
        <end position="285"/>
    </location>
</feature>
<keyword evidence="3" id="KW-0808">Transferase</keyword>
<dbReference type="Proteomes" id="UP001327560">
    <property type="component" value="Chromosome 4"/>
</dbReference>
<dbReference type="InterPro" id="IPR000719">
    <property type="entry name" value="Prot_kinase_dom"/>
</dbReference>
<dbReference type="Gene3D" id="1.10.510.10">
    <property type="entry name" value="Transferase(Phosphotransferase) domain 1"/>
    <property type="match status" value="1"/>
</dbReference>
<dbReference type="EMBL" id="CP136893">
    <property type="protein sequence ID" value="WOL03941.1"/>
    <property type="molecule type" value="Genomic_DNA"/>
</dbReference>
<sequence>MPCVRLDPADEDAEPFVEIDPTGRYGRYNDLLGAGSVKRVYRGFDQEQGIEVAWNQVRLGSFADDQPMLNRIFAEVRLLRNLQHENIIMLYNVWTDDDRGTTLNFVTEFCNSGSLREYRKKHRQVSVNALKKWSRQILRGLNYLHSREPCIIHRDLNCSNVFINGNDGQVKIGDLGLAAVVTKSCVAHSVLGTPEYMAPEVFEEDYTELVDIYSFGMCVLEMVTCEIPYSECDSVAKIYRKVTTGVMPAAMVKVKDADVRAFIERCVGKPRARPSTSELLNDPFFYGLDDDGSTPFPLSPPPPPRFTSKDMPTAISACSSPLLPTSLLGRLQIG</sequence>
<evidence type="ECO:0000256" key="8">
    <source>
        <dbReference type="ARBA" id="ARBA00048679"/>
    </source>
</evidence>
<dbReference type="AlphaFoldDB" id="A0AAQ3KDX0"/>
<comment type="catalytic activity">
    <reaction evidence="7">
        <text>L-threonyl-[protein] + ATP = O-phospho-L-threonyl-[protein] + ADP + H(+)</text>
        <dbReference type="Rhea" id="RHEA:46608"/>
        <dbReference type="Rhea" id="RHEA-COMP:11060"/>
        <dbReference type="Rhea" id="RHEA-COMP:11605"/>
        <dbReference type="ChEBI" id="CHEBI:15378"/>
        <dbReference type="ChEBI" id="CHEBI:30013"/>
        <dbReference type="ChEBI" id="CHEBI:30616"/>
        <dbReference type="ChEBI" id="CHEBI:61977"/>
        <dbReference type="ChEBI" id="CHEBI:456216"/>
        <dbReference type="EC" id="2.7.11.1"/>
    </reaction>
</comment>
<evidence type="ECO:0000256" key="6">
    <source>
        <dbReference type="ARBA" id="ARBA00022840"/>
    </source>
</evidence>
<dbReference type="EC" id="2.7.11.1" evidence="1"/>
<name>A0AAQ3KDX0_9LILI</name>
<gene>
    <name evidence="10" type="ORF">Cni_G12661</name>
</gene>
<keyword evidence="6" id="KW-0067">ATP-binding</keyword>
<keyword evidence="5 10" id="KW-0418">Kinase</keyword>
<dbReference type="Gene3D" id="3.30.200.20">
    <property type="entry name" value="Phosphorylase Kinase, domain 1"/>
    <property type="match status" value="1"/>
</dbReference>
<dbReference type="InterPro" id="IPR011009">
    <property type="entry name" value="Kinase-like_dom_sf"/>
</dbReference>
<evidence type="ECO:0000256" key="3">
    <source>
        <dbReference type="ARBA" id="ARBA00022679"/>
    </source>
</evidence>
<accession>A0AAQ3KDX0</accession>
<evidence type="ECO:0000256" key="2">
    <source>
        <dbReference type="ARBA" id="ARBA00022527"/>
    </source>
</evidence>
<evidence type="ECO:0000256" key="7">
    <source>
        <dbReference type="ARBA" id="ARBA00047899"/>
    </source>
</evidence>
<evidence type="ECO:0000256" key="1">
    <source>
        <dbReference type="ARBA" id="ARBA00012513"/>
    </source>
</evidence>
<evidence type="ECO:0000256" key="4">
    <source>
        <dbReference type="ARBA" id="ARBA00022741"/>
    </source>
</evidence>
<dbReference type="FunFam" id="1.10.510.10:FF:000046">
    <property type="entry name" value="probable serine/threonine-protein kinase WNK9"/>
    <property type="match status" value="1"/>
</dbReference>
<keyword evidence="4" id="KW-0547">Nucleotide-binding</keyword>
<dbReference type="PANTHER" id="PTHR13902">
    <property type="entry name" value="SERINE/THREONINE-PROTEIN KINASE WNK WITH NO LYSINE -RELATED"/>
    <property type="match status" value="1"/>
</dbReference>
<keyword evidence="2" id="KW-0723">Serine/threonine-protein kinase</keyword>
<evidence type="ECO:0000313" key="10">
    <source>
        <dbReference type="EMBL" id="WOL03941.1"/>
    </source>
</evidence>